<proteinExistence type="predicted"/>
<protein>
    <submittedName>
        <fullName evidence="1">Uncharacterized protein</fullName>
    </submittedName>
</protein>
<gene>
    <name evidence="1" type="ORF">Vadar_032089</name>
</gene>
<name>A0ACB7Y3A7_9ERIC</name>
<evidence type="ECO:0000313" key="1">
    <source>
        <dbReference type="EMBL" id="KAH7847958.1"/>
    </source>
</evidence>
<keyword evidence="2" id="KW-1185">Reference proteome</keyword>
<organism evidence="1 2">
    <name type="scientific">Vaccinium darrowii</name>
    <dbReference type="NCBI Taxonomy" id="229202"/>
    <lineage>
        <taxon>Eukaryota</taxon>
        <taxon>Viridiplantae</taxon>
        <taxon>Streptophyta</taxon>
        <taxon>Embryophyta</taxon>
        <taxon>Tracheophyta</taxon>
        <taxon>Spermatophyta</taxon>
        <taxon>Magnoliopsida</taxon>
        <taxon>eudicotyledons</taxon>
        <taxon>Gunneridae</taxon>
        <taxon>Pentapetalae</taxon>
        <taxon>asterids</taxon>
        <taxon>Ericales</taxon>
        <taxon>Ericaceae</taxon>
        <taxon>Vaccinioideae</taxon>
        <taxon>Vaccinieae</taxon>
        <taxon>Vaccinium</taxon>
    </lineage>
</organism>
<dbReference type="Proteomes" id="UP000828048">
    <property type="component" value="Chromosome 5"/>
</dbReference>
<reference evidence="1 2" key="1">
    <citation type="journal article" date="2021" name="Hortic Res">
        <title>High-quality reference genome and annotation aids understanding of berry development for evergreen blueberry (Vaccinium darrowii).</title>
        <authorList>
            <person name="Yu J."/>
            <person name="Hulse-Kemp A.M."/>
            <person name="Babiker E."/>
            <person name="Staton M."/>
        </authorList>
    </citation>
    <scope>NUCLEOTIDE SEQUENCE [LARGE SCALE GENOMIC DNA]</scope>
    <source>
        <strain evidence="2">cv. NJ 8807/NJ 8810</strain>
        <tissue evidence="1">Young leaf</tissue>
    </source>
</reference>
<evidence type="ECO:0000313" key="2">
    <source>
        <dbReference type="Proteomes" id="UP000828048"/>
    </source>
</evidence>
<accession>A0ACB7Y3A7</accession>
<sequence length="521" mass="58863">MLEATFSDSYVGRLEREILGQLERLGALKLFHACLSKTLKSPTFFDFSDMPTQLIKQPLINETVDVHVAEIVVRSRKKEERKSRRGRASQKASLLALPSKIIQKGSLQKRPSNSRSRRLTIAKNEAEMSRQLKLVDDLERIKTRLEEETGQVASLSSWAEAAGMDEKVLRQHLISGWYCRDGLLRSAHSLVLYLARNYRGFGLALDDIIQAGKFGLLQGAVRFDHKRGYKFSTYVRHWIRKSMSKFVEQHSRGIQIPASLSKSMNQIKKATKALYRTHGRYPDDDEIAKFTGLSMANLQAAKQCLRVVGSIDERLGDSFAAKFMEFTPDTSIVSPEEILGKWCMVKEIHDLLKTLDLTEKQVLVLRFGLGGHHRKSLQEIGTCFQSTADAAILIFILLDSKLANVLRNVKIIFSQETRLQEGKDDTSNVLVMEEGSNEKNGKHKFQGSNALGNGKWQDPTIFNCWHCGKSRHIKHDCLSLKRKKTGGKSKASDAKKSKFVAVIAEGYLYKGMFKLNIDNTI</sequence>
<comment type="caution">
    <text evidence="1">The sequence shown here is derived from an EMBL/GenBank/DDBJ whole genome shotgun (WGS) entry which is preliminary data.</text>
</comment>
<dbReference type="EMBL" id="CM037155">
    <property type="protein sequence ID" value="KAH7847958.1"/>
    <property type="molecule type" value="Genomic_DNA"/>
</dbReference>